<dbReference type="InterPro" id="IPR037479">
    <property type="entry name" value="Tauto_MSAD"/>
</dbReference>
<dbReference type="Pfam" id="PF14552">
    <property type="entry name" value="Tautomerase_2"/>
    <property type="match status" value="1"/>
</dbReference>
<proteinExistence type="predicted"/>
<dbReference type="InterPro" id="IPR014347">
    <property type="entry name" value="Tautomerase/MIF_sf"/>
</dbReference>
<evidence type="ECO:0000313" key="1">
    <source>
        <dbReference type="EMBL" id="HCS93491.1"/>
    </source>
</evidence>
<name>A0A3D4S6A2_9ENTE</name>
<sequence length="129" mass="14809">MPLVRIDITTAYTTEEAKVLLDVVHDNVVKWFKVPVRDRYQVLSRHNEDELILEDTNLGFERSSKRISIQVFSRKRQDEAKLDFYKHVVVDLSEKLQISGKDVLISVIENGDADWSFADGEGQFVNGAL</sequence>
<protein>
    <submittedName>
        <fullName evidence="1">Tautomerase family protein</fullName>
    </submittedName>
</protein>
<dbReference type="Proteomes" id="UP000262195">
    <property type="component" value="Unassembled WGS sequence"/>
</dbReference>
<gene>
    <name evidence="1" type="ORF">DIW15_02135</name>
</gene>
<accession>A0A3D4S6A2</accession>
<evidence type="ECO:0000313" key="2">
    <source>
        <dbReference type="Proteomes" id="UP000262195"/>
    </source>
</evidence>
<comment type="caution">
    <text evidence="1">The sequence shown here is derived from an EMBL/GenBank/DDBJ whole genome shotgun (WGS) entry which is preliminary data.</text>
</comment>
<reference evidence="1 2" key="1">
    <citation type="journal article" date="2018" name="Nat. Biotechnol.">
        <title>A standardized bacterial taxonomy based on genome phylogeny substantially revises the tree of life.</title>
        <authorList>
            <person name="Parks D.H."/>
            <person name="Chuvochina M."/>
            <person name="Waite D.W."/>
            <person name="Rinke C."/>
            <person name="Skarshewski A."/>
            <person name="Chaumeil P.A."/>
            <person name="Hugenholtz P."/>
        </authorList>
    </citation>
    <scope>NUCLEOTIDE SEQUENCE [LARGE SCALE GENOMIC DNA]</scope>
    <source>
        <strain evidence="1">UBA11306</strain>
    </source>
</reference>
<dbReference type="PANTHER" id="PTHR38460">
    <property type="entry name" value="TAUTOMERASE YOLI-RELATED"/>
    <property type="match status" value="1"/>
</dbReference>
<dbReference type="AlphaFoldDB" id="A0A3D4S6A2"/>
<dbReference type="EMBL" id="DQHO01000016">
    <property type="protein sequence ID" value="HCS93491.1"/>
    <property type="molecule type" value="Genomic_DNA"/>
</dbReference>
<dbReference type="PANTHER" id="PTHR38460:SF1">
    <property type="entry name" value="TAUTOMERASE YOLI-RELATED"/>
    <property type="match status" value="1"/>
</dbReference>
<dbReference type="Gene3D" id="3.30.429.10">
    <property type="entry name" value="Macrophage Migration Inhibitory Factor"/>
    <property type="match status" value="1"/>
</dbReference>
<dbReference type="SUPFAM" id="SSF55331">
    <property type="entry name" value="Tautomerase/MIF"/>
    <property type="match status" value="1"/>
</dbReference>
<dbReference type="STRING" id="1121105.GCA_000421665_01054"/>
<organism evidence="1 2">
    <name type="scientific">Bavariicoccus seileri</name>
    <dbReference type="NCBI Taxonomy" id="549685"/>
    <lineage>
        <taxon>Bacteria</taxon>
        <taxon>Bacillati</taxon>
        <taxon>Bacillota</taxon>
        <taxon>Bacilli</taxon>
        <taxon>Lactobacillales</taxon>
        <taxon>Enterococcaceae</taxon>
        <taxon>Bavariicoccus</taxon>
    </lineage>
</organism>